<proteinExistence type="predicted"/>
<gene>
    <name evidence="2" type="ORF">GLAREA_10686</name>
</gene>
<dbReference type="AlphaFoldDB" id="S3DSP2"/>
<dbReference type="KEGG" id="glz:GLAREA_10686"/>
<keyword evidence="3" id="KW-1185">Reference proteome</keyword>
<evidence type="ECO:0000313" key="2">
    <source>
        <dbReference type="EMBL" id="EPE34991.1"/>
    </source>
</evidence>
<organism evidence="2 3">
    <name type="scientific">Glarea lozoyensis (strain ATCC 20868 / MF5171)</name>
    <dbReference type="NCBI Taxonomy" id="1116229"/>
    <lineage>
        <taxon>Eukaryota</taxon>
        <taxon>Fungi</taxon>
        <taxon>Dikarya</taxon>
        <taxon>Ascomycota</taxon>
        <taxon>Pezizomycotina</taxon>
        <taxon>Leotiomycetes</taxon>
        <taxon>Helotiales</taxon>
        <taxon>Helotiaceae</taxon>
        <taxon>Glarea</taxon>
    </lineage>
</organism>
<dbReference type="HOGENOM" id="CLU_1261612_0_0_1"/>
<evidence type="ECO:0000256" key="1">
    <source>
        <dbReference type="SAM" id="MobiDB-lite"/>
    </source>
</evidence>
<feature type="region of interest" description="Disordered" evidence="1">
    <location>
        <begin position="70"/>
        <end position="108"/>
    </location>
</feature>
<name>S3DSP2_GLAL2</name>
<dbReference type="EMBL" id="KE145355">
    <property type="protein sequence ID" value="EPE34991.1"/>
    <property type="molecule type" value="Genomic_DNA"/>
</dbReference>
<evidence type="ECO:0000313" key="3">
    <source>
        <dbReference type="Proteomes" id="UP000016922"/>
    </source>
</evidence>
<reference evidence="2 3" key="1">
    <citation type="journal article" date="2013" name="BMC Genomics">
        <title>Genomics-driven discovery of the pneumocandin biosynthetic gene cluster in the fungus Glarea lozoyensis.</title>
        <authorList>
            <person name="Chen L."/>
            <person name="Yue Q."/>
            <person name="Zhang X."/>
            <person name="Xiang M."/>
            <person name="Wang C."/>
            <person name="Li S."/>
            <person name="Che Y."/>
            <person name="Ortiz-Lopez F.J."/>
            <person name="Bills G.F."/>
            <person name="Liu X."/>
            <person name="An Z."/>
        </authorList>
    </citation>
    <scope>NUCLEOTIDE SEQUENCE [LARGE SCALE GENOMIC DNA]</scope>
    <source>
        <strain evidence="3">ATCC 20868 / MF5171</strain>
    </source>
</reference>
<feature type="region of interest" description="Disordered" evidence="1">
    <location>
        <begin position="1"/>
        <end position="50"/>
    </location>
</feature>
<accession>S3DSP2</accession>
<dbReference type="RefSeq" id="XP_008077978.1">
    <property type="nucleotide sequence ID" value="XM_008079787.1"/>
</dbReference>
<dbReference type="Proteomes" id="UP000016922">
    <property type="component" value="Unassembled WGS sequence"/>
</dbReference>
<dbReference type="GeneID" id="19469732"/>
<sequence length="219" mass="23300">MARRRSDAHNPGIRSGADGAVAVEDEQRSSSSSSQKGDLSCGSRSSESVVVTDGHRVGWMRRTRLLKGAPPPLFTLKREDTGQASHSHGIEKQRQRQRRRHASPLQSHPPVHLWSFGAHVHDAAAGSTCPPALSLLSRLAPVLQAATTLTPATASVSRGLFPVASCRSGLLDVYPIGPSPLSGRRPSFDLPQCDINPVTFLPCVVVPPSSAEQPAISES</sequence>
<protein>
    <submittedName>
        <fullName evidence="2">Uncharacterized protein</fullName>
    </submittedName>
</protein>